<proteinExistence type="predicted"/>
<reference evidence="1" key="1">
    <citation type="journal article" date="2015" name="Nature">
        <title>Complex archaea that bridge the gap between prokaryotes and eukaryotes.</title>
        <authorList>
            <person name="Spang A."/>
            <person name="Saw J.H."/>
            <person name="Jorgensen S.L."/>
            <person name="Zaremba-Niedzwiedzka K."/>
            <person name="Martijn J."/>
            <person name="Lind A.E."/>
            <person name="van Eijk R."/>
            <person name="Schleper C."/>
            <person name="Guy L."/>
            <person name="Ettema T.J."/>
        </authorList>
    </citation>
    <scope>NUCLEOTIDE SEQUENCE</scope>
</reference>
<accession>A0A0F9H3T8</accession>
<name>A0A0F9H3T8_9ZZZZ</name>
<evidence type="ECO:0000313" key="1">
    <source>
        <dbReference type="EMBL" id="KKM05685.1"/>
    </source>
</evidence>
<organism evidence="1">
    <name type="scientific">marine sediment metagenome</name>
    <dbReference type="NCBI Taxonomy" id="412755"/>
    <lineage>
        <taxon>unclassified sequences</taxon>
        <taxon>metagenomes</taxon>
        <taxon>ecological metagenomes</taxon>
    </lineage>
</organism>
<dbReference type="AlphaFoldDB" id="A0A0F9H3T8"/>
<protein>
    <submittedName>
        <fullName evidence="1">Uncharacterized protein</fullName>
    </submittedName>
</protein>
<dbReference type="Gene3D" id="2.40.30.20">
    <property type="match status" value="1"/>
</dbReference>
<sequence>MKKTLFLLLLAVCSLSVFGQLKVDHSVSPPSITFPGDIDVIGDESTHGEMDITGGTAYTINTTNVWHAYTGFSSGHLSTKITFAAGKTASDITVMATYDAGVTTKITATAAHGLTAGQVITITGTTNYNNIYEVLESVDANNFTIDKAWDTNNDATGTYALGSHFIIGTDAAGEYLVQWTAGGSAIAADTYEFGMYHEKTLDHKTPRKFPNNDVGAWAGCGIITVSDTDVIWFAVINTTGTNNIDIDEIQFVIHKL</sequence>
<gene>
    <name evidence="1" type="ORF">LCGC14_1751570</name>
</gene>
<dbReference type="InterPro" id="IPR023366">
    <property type="entry name" value="ATP_synth_asu-like_sf"/>
</dbReference>
<dbReference type="EMBL" id="LAZR01016162">
    <property type="protein sequence ID" value="KKM05685.1"/>
    <property type="molecule type" value="Genomic_DNA"/>
</dbReference>
<comment type="caution">
    <text evidence="1">The sequence shown here is derived from an EMBL/GenBank/DDBJ whole genome shotgun (WGS) entry which is preliminary data.</text>
</comment>